<evidence type="ECO:0000259" key="3">
    <source>
        <dbReference type="PROSITE" id="PS50977"/>
    </source>
</evidence>
<keyword evidence="5" id="KW-1185">Reference proteome</keyword>
<keyword evidence="1 2" id="KW-0238">DNA-binding</keyword>
<dbReference type="SUPFAM" id="SSF48498">
    <property type="entry name" value="Tetracyclin repressor-like, C-terminal domain"/>
    <property type="match status" value="1"/>
</dbReference>
<dbReference type="InterPro" id="IPR001647">
    <property type="entry name" value="HTH_TetR"/>
</dbReference>
<dbReference type="InterPro" id="IPR023772">
    <property type="entry name" value="DNA-bd_HTH_TetR-type_CS"/>
</dbReference>
<dbReference type="PANTHER" id="PTHR30055:SF219">
    <property type="entry name" value="TRANSCRIPTIONAL REGULATORY PROTEIN"/>
    <property type="match status" value="1"/>
</dbReference>
<gene>
    <name evidence="4" type="ORF">O0S08_08580</name>
</gene>
<dbReference type="SUPFAM" id="SSF46689">
    <property type="entry name" value="Homeodomain-like"/>
    <property type="match status" value="1"/>
</dbReference>
<dbReference type="Pfam" id="PF00440">
    <property type="entry name" value="TetR_N"/>
    <property type="match status" value="1"/>
</dbReference>
<accession>A0ABY7HAU1</accession>
<dbReference type="EMBL" id="CP114040">
    <property type="protein sequence ID" value="WAS96205.1"/>
    <property type="molecule type" value="Genomic_DNA"/>
</dbReference>
<dbReference type="PROSITE" id="PS50977">
    <property type="entry name" value="HTH_TETR_2"/>
    <property type="match status" value="1"/>
</dbReference>
<protein>
    <submittedName>
        <fullName evidence="4">TetR/AcrR family transcriptional regulator</fullName>
    </submittedName>
</protein>
<feature type="domain" description="HTH tetR-type" evidence="3">
    <location>
        <begin position="162"/>
        <end position="222"/>
    </location>
</feature>
<dbReference type="InterPro" id="IPR041474">
    <property type="entry name" value="NicS_C"/>
</dbReference>
<evidence type="ECO:0000256" key="2">
    <source>
        <dbReference type="PROSITE-ProRule" id="PRU00335"/>
    </source>
</evidence>
<dbReference type="RefSeq" id="WP_269038546.1">
    <property type="nucleotide sequence ID" value="NZ_CP114040.1"/>
</dbReference>
<evidence type="ECO:0000256" key="1">
    <source>
        <dbReference type="ARBA" id="ARBA00023125"/>
    </source>
</evidence>
<evidence type="ECO:0000313" key="4">
    <source>
        <dbReference type="EMBL" id="WAS96205.1"/>
    </source>
</evidence>
<dbReference type="InterPro" id="IPR050109">
    <property type="entry name" value="HTH-type_TetR-like_transc_reg"/>
</dbReference>
<dbReference type="Pfam" id="PF17938">
    <property type="entry name" value="TetR_C_29"/>
    <property type="match status" value="1"/>
</dbReference>
<evidence type="ECO:0000313" key="5">
    <source>
        <dbReference type="Proteomes" id="UP001164459"/>
    </source>
</evidence>
<name>A0ABY7HAU1_9BACT</name>
<dbReference type="InterPro" id="IPR009057">
    <property type="entry name" value="Homeodomain-like_sf"/>
</dbReference>
<proteinExistence type="predicted"/>
<reference evidence="4" key="1">
    <citation type="submission" date="2022-11" db="EMBL/GenBank/DDBJ databases">
        <title>Minimal conservation of predation-associated metabolite biosynthetic gene clusters underscores biosynthetic potential of Myxococcota including descriptions for ten novel species: Archangium lansinium sp. nov., Myxococcus landrumus sp. nov., Nannocystis bai.</title>
        <authorList>
            <person name="Ahearne A."/>
            <person name="Stevens C."/>
            <person name="Dowd S."/>
        </authorList>
    </citation>
    <scope>NUCLEOTIDE SEQUENCE</scope>
    <source>
        <strain evidence="4">Fl3</strain>
    </source>
</reference>
<sequence>MHGPGGSVPLSLSVAVSLADIVSTPIVVVLSVEPSVVVDVGALVPVIPIVVIVSDPVSDVVGGPSLVPVPVSVVVVRLTVVTPVVVAEAIPSDEPHPDTTAPTPTIISPDRSIRPLYHAVCICTRVQIPLDLLTHLCKLTGVRVSSSGEAKTTPDGREERGDRTAQALLVAARSAFSRGGYAAASVRDIARAAGVNPALVRYHFGSKEGLYRKVIDEAMSGLRTRLLAAFHQAGAPRERIHRVIGAYLDHLAQERDFPRLIQRALLNNDPHLRRVAHEYLHPLVDTLKPFVGRRVAGTLGSLEEVIVSVFGAIIAPFLYEPLLNDLFRRDVLSPAALKRRRRHIEALVEITLAQLLPETV</sequence>
<dbReference type="Proteomes" id="UP001164459">
    <property type="component" value="Chromosome"/>
</dbReference>
<dbReference type="PANTHER" id="PTHR30055">
    <property type="entry name" value="HTH-TYPE TRANSCRIPTIONAL REGULATOR RUTR"/>
    <property type="match status" value="1"/>
</dbReference>
<organism evidence="4 5">
    <name type="scientific">Nannocystis punicea</name>
    <dbReference type="NCBI Taxonomy" id="2995304"/>
    <lineage>
        <taxon>Bacteria</taxon>
        <taxon>Pseudomonadati</taxon>
        <taxon>Myxococcota</taxon>
        <taxon>Polyangia</taxon>
        <taxon>Nannocystales</taxon>
        <taxon>Nannocystaceae</taxon>
        <taxon>Nannocystis</taxon>
    </lineage>
</organism>
<feature type="DNA-binding region" description="H-T-H motif" evidence="2">
    <location>
        <begin position="185"/>
        <end position="204"/>
    </location>
</feature>
<dbReference type="Gene3D" id="1.10.357.10">
    <property type="entry name" value="Tetracycline Repressor, domain 2"/>
    <property type="match status" value="1"/>
</dbReference>
<dbReference type="InterPro" id="IPR036271">
    <property type="entry name" value="Tet_transcr_reg_TetR-rel_C_sf"/>
</dbReference>
<dbReference type="PRINTS" id="PR00455">
    <property type="entry name" value="HTHTETR"/>
</dbReference>
<dbReference type="PROSITE" id="PS01081">
    <property type="entry name" value="HTH_TETR_1"/>
    <property type="match status" value="1"/>
</dbReference>